<gene>
    <name evidence="3" type="ORF">CCMP2556_LOCUS26324</name>
</gene>
<keyword evidence="1" id="KW-1133">Transmembrane helix</keyword>
<dbReference type="Proteomes" id="UP001642484">
    <property type="component" value="Unassembled WGS sequence"/>
</dbReference>
<feature type="chain" id="PRO_5045155523" evidence="2">
    <location>
        <begin position="21"/>
        <end position="269"/>
    </location>
</feature>
<dbReference type="EMBL" id="CAXAMN010018224">
    <property type="protein sequence ID" value="CAK9052082.1"/>
    <property type="molecule type" value="Genomic_DNA"/>
</dbReference>
<sequence>MASMRLAPVASATLMHYVVAQPTACATMQHVFPGQCHESHPYLCAGEKELHGGICHHSTDNCCCLNAEGTLSSSCDPFSTHSLCCNGHCLDPGDWECCGKSKCLKSTHSCYDGRCIQHGKPEIEIPVLVVGVLLVICCCMACLCDCQHWLARCVCTFLMAGVFMSVLGLSMWDLTGPVEWRPLIMAGSVVVPLGLVGLCIACCKKDPFGENLVMAMFVQRVILVDRNTKEAVVLDQSQAVVQGGQVMIAEETIRAAFGATQPQPQQLGI</sequence>
<feature type="signal peptide" evidence="2">
    <location>
        <begin position="1"/>
        <end position="20"/>
    </location>
</feature>
<proteinExistence type="predicted"/>
<feature type="transmembrane region" description="Helical" evidence="1">
    <location>
        <begin position="184"/>
        <end position="203"/>
    </location>
</feature>
<evidence type="ECO:0000256" key="1">
    <source>
        <dbReference type="SAM" id="Phobius"/>
    </source>
</evidence>
<comment type="caution">
    <text evidence="3">The sequence shown here is derived from an EMBL/GenBank/DDBJ whole genome shotgun (WGS) entry which is preliminary data.</text>
</comment>
<evidence type="ECO:0000313" key="4">
    <source>
        <dbReference type="Proteomes" id="UP001642484"/>
    </source>
</evidence>
<accession>A0ABP0MN22</accession>
<keyword evidence="1" id="KW-0472">Membrane</keyword>
<keyword evidence="2" id="KW-0732">Signal</keyword>
<feature type="transmembrane region" description="Helical" evidence="1">
    <location>
        <begin position="125"/>
        <end position="143"/>
    </location>
</feature>
<protein>
    <submittedName>
        <fullName evidence="3">Uncharacterized protein</fullName>
    </submittedName>
</protein>
<keyword evidence="4" id="KW-1185">Reference proteome</keyword>
<organism evidence="3 4">
    <name type="scientific">Durusdinium trenchii</name>
    <dbReference type="NCBI Taxonomy" id="1381693"/>
    <lineage>
        <taxon>Eukaryota</taxon>
        <taxon>Sar</taxon>
        <taxon>Alveolata</taxon>
        <taxon>Dinophyceae</taxon>
        <taxon>Suessiales</taxon>
        <taxon>Symbiodiniaceae</taxon>
        <taxon>Durusdinium</taxon>
    </lineage>
</organism>
<keyword evidence="1" id="KW-0812">Transmembrane</keyword>
<evidence type="ECO:0000313" key="3">
    <source>
        <dbReference type="EMBL" id="CAK9052082.1"/>
    </source>
</evidence>
<evidence type="ECO:0000256" key="2">
    <source>
        <dbReference type="SAM" id="SignalP"/>
    </source>
</evidence>
<name>A0ABP0MN22_9DINO</name>
<reference evidence="3 4" key="1">
    <citation type="submission" date="2024-02" db="EMBL/GenBank/DDBJ databases">
        <authorList>
            <person name="Chen Y."/>
            <person name="Shah S."/>
            <person name="Dougan E. K."/>
            <person name="Thang M."/>
            <person name="Chan C."/>
        </authorList>
    </citation>
    <scope>NUCLEOTIDE SEQUENCE [LARGE SCALE GENOMIC DNA]</scope>
</reference>
<feature type="transmembrane region" description="Helical" evidence="1">
    <location>
        <begin position="150"/>
        <end position="172"/>
    </location>
</feature>